<name>A0A1B0GQ50_PHLPP</name>
<dbReference type="EnsemblMetazoa" id="PPAI008778-RA">
    <property type="protein sequence ID" value="PPAI008778-PA"/>
    <property type="gene ID" value="PPAI008778"/>
</dbReference>
<feature type="domain" description="Beta-mannosidase-like galactose-binding" evidence="6">
    <location>
        <begin position="446"/>
        <end position="561"/>
    </location>
</feature>
<protein>
    <recommendedName>
        <fullName evidence="2">beta-mannosidase</fullName>
        <ecNumber evidence="2">3.2.1.25</ecNumber>
    </recommendedName>
</protein>
<evidence type="ECO:0000256" key="5">
    <source>
        <dbReference type="ARBA" id="ARBA00023295"/>
    </source>
</evidence>
<evidence type="ECO:0000313" key="8">
    <source>
        <dbReference type="Proteomes" id="UP000092462"/>
    </source>
</evidence>
<organism evidence="7 8">
    <name type="scientific">Phlebotomus papatasi</name>
    <name type="common">Sandfly</name>
    <dbReference type="NCBI Taxonomy" id="29031"/>
    <lineage>
        <taxon>Eukaryota</taxon>
        <taxon>Metazoa</taxon>
        <taxon>Ecdysozoa</taxon>
        <taxon>Arthropoda</taxon>
        <taxon>Hexapoda</taxon>
        <taxon>Insecta</taxon>
        <taxon>Pterygota</taxon>
        <taxon>Neoptera</taxon>
        <taxon>Endopterygota</taxon>
        <taxon>Diptera</taxon>
        <taxon>Nematocera</taxon>
        <taxon>Psychodoidea</taxon>
        <taxon>Psychodidae</taxon>
        <taxon>Phlebotomus</taxon>
        <taxon>Phlebotomus</taxon>
    </lineage>
</organism>
<dbReference type="InterPro" id="IPR054593">
    <property type="entry name" value="Beta-mannosidase-like_N2"/>
</dbReference>
<evidence type="ECO:0000256" key="2">
    <source>
        <dbReference type="ARBA" id="ARBA00012754"/>
    </source>
</evidence>
<evidence type="ECO:0000259" key="6">
    <source>
        <dbReference type="Pfam" id="PF22666"/>
    </source>
</evidence>
<dbReference type="VEuPathDB" id="VectorBase:PPAPM1_005592"/>
<dbReference type="InterPro" id="IPR017853">
    <property type="entry name" value="GH"/>
</dbReference>
<reference evidence="7" key="1">
    <citation type="submission" date="2022-08" db="UniProtKB">
        <authorList>
            <consortium name="EnsemblMetazoa"/>
        </authorList>
    </citation>
    <scope>IDENTIFICATION</scope>
    <source>
        <strain evidence="7">Israel</strain>
    </source>
</reference>
<dbReference type="Gene3D" id="3.20.20.80">
    <property type="entry name" value="Glycosidases"/>
    <property type="match status" value="1"/>
</dbReference>
<sequence>MIRVWGGGVYEDDRFYDLTDTYGILIWHDLMFACAMYPVFPDFLNSVREEVHQNVRRIQSHPSVAIWATNNENEVALVQNWYHTGGDRARFEQEYRKLYIDVVKKEVEATDPWRECLSSSPSNGRQTEAEGWISKDPQDWHFGDIHYYNYDLDAWNPTIYPRPRFVSEYGFQSLPSLRALESTLLYSDNISQMIDHRQHSPLRNFPMTILIKRHLPLESLTGNPQEVLEAYIYFSQVSQAMAVKTETEVYRANRIGPMNTMGALYWQLNDVWVAPSWSSIEFNGNYKILQHWVKQFMAPLHIIPLVDSLKNLKIYVVRDTLGDNQEFTVRLHLHHWAGFDVKLEKSWSLEMVNFSIDMHSRNPIGALHKDRHSVDAEIEGESFFSIGICLLLDKFNSPETNLDTLRCLFLPKMQNRISSGTGKISGIEDYLDNVEFLFTKSYHWFSFSVSDEILASKYIILTFHGVDTIGQVHFNGVEQKSITTGKYELDNMFIRHRFNIKNLIMEPYFKSFSYLTVTLTSPVTAAKSLAQQYPTTPPECPPNASFSWDWGPAVPSSGLWKPVVLEYYNSVLIRDITVKLEENLEEDLWFIHMVVYIEAGSSVSDVRGTLRVILADFPGSENSFRVDDQTDNRGELALSLTVNVSRSDVELWWPNG</sequence>
<dbReference type="Proteomes" id="UP000092462">
    <property type="component" value="Unassembled WGS sequence"/>
</dbReference>
<dbReference type="Pfam" id="PF22666">
    <property type="entry name" value="Glyco_hydro_2_N2"/>
    <property type="match status" value="1"/>
</dbReference>
<evidence type="ECO:0000256" key="4">
    <source>
        <dbReference type="ARBA" id="ARBA00022801"/>
    </source>
</evidence>
<dbReference type="PANTHER" id="PTHR43730:SF1">
    <property type="entry name" value="BETA-MANNOSIDASE"/>
    <property type="match status" value="1"/>
</dbReference>
<keyword evidence="4" id="KW-0378">Hydrolase</keyword>
<evidence type="ECO:0000256" key="1">
    <source>
        <dbReference type="ARBA" id="ARBA00000829"/>
    </source>
</evidence>
<dbReference type="GO" id="GO:0006516">
    <property type="term" value="P:glycoprotein catabolic process"/>
    <property type="evidence" value="ECO:0007669"/>
    <property type="project" value="TreeGrafter"/>
</dbReference>
<dbReference type="SUPFAM" id="SSF51445">
    <property type="entry name" value="(Trans)glycosidases"/>
    <property type="match status" value="1"/>
</dbReference>
<dbReference type="SUPFAM" id="SSF49785">
    <property type="entry name" value="Galactose-binding domain-like"/>
    <property type="match status" value="1"/>
</dbReference>
<dbReference type="EMBL" id="AJVK01035568">
    <property type="status" value="NOT_ANNOTATED_CDS"/>
    <property type="molecule type" value="Genomic_DNA"/>
</dbReference>
<evidence type="ECO:0000313" key="7">
    <source>
        <dbReference type="EnsemblMetazoa" id="PPAI008778-PA"/>
    </source>
</evidence>
<dbReference type="InterPro" id="IPR050887">
    <property type="entry name" value="Beta-mannosidase_GH2"/>
</dbReference>
<keyword evidence="8" id="KW-1185">Reference proteome</keyword>
<dbReference type="VEuPathDB" id="VectorBase:PPAI008778"/>
<accession>A0A1B0GQ50</accession>
<evidence type="ECO:0000256" key="3">
    <source>
        <dbReference type="ARBA" id="ARBA00022729"/>
    </source>
</evidence>
<dbReference type="EC" id="3.2.1.25" evidence="2"/>
<dbReference type="Gene3D" id="2.60.120.260">
    <property type="entry name" value="Galactose-binding domain-like"/>
    <property type="match status" value="1"/>
</dbReference>
<dbReference type="FunFam" id="3.20.20.80:FF:000050">
    <property type="entry name" value="Beta-mannosidase B"/>
    <property type="match status" value="1"/>
</dbReference>
<dbReference type="InterPro" id="IPR008979">
    <property type="entry name" value="Galactose-bd-like_sf"/>
</dbReference>
<dbReference type="AlphaFoldDB" id="A0A1B0GQ50"/>
<proteinExistence type="predicted"/>
<comment type="catalytic activity">
    <reaction evidence="1">
        <text>Hydrolysis of terminal, non-reducing beta-D-mannose residues in beta-D-mannosides.</text>
        <dbReference type="EC" id="3.2.1.25"/>
    </reaction>
</comment>
<keyword evidence="5" id="KW-0326">Glycosidase</keyword>
<dbReference type="PANTHER" id="PTHR43730">
    <property type="entry name" value="BETA-MANNOSIDASE"/>
    <property type="match status" value="1"/>
</dbReference>
<keyword evidence="3" id="KW-0732">Signal</keyword>
<dbReference type="GO" id="GO:0004567">
    <property type="term" value="F:beta-mannosidase activity"/>
    <property type="evidence" value="ECO:0007669"/>
    <property type="project" value="UniProtKB-EC"/>
</dbReference>